<proteinExistence type="predicted"/>
<sequence length="230" mass="26090">MRAGVVVGSVTTGECPVFSVFDLRGNISWHVISQESLTEPKIKTISVHVDVLKRWQGEWIQWNLQHASPDDDDDDCVYGELLDELLHESECSSSEGDDDSNEGELLRCCATDRPKRALLLVIETSNTEYITIYDYVSALHLWLMGTRQDITRADNMIGDRKPEEYEHLVVDITNPQYLSIMYVKRFLGCRYTGPPVQIPMSQEHAYLLNNVLTLDVTPFRNIPRAGGDSV</sequence>
<dbReference type="AlphaFoldDB" id="A0AAD9AH24"/>
<name>A0AAD9AH24_9PEZI</name>
<evidence type="ECO:0000313" key="2">
    <source>
        <dbReference type="Proteomes" id="UP001243330"/>
    </source>
</evidence>
<dbReference type="EMBL" id="JAQOWY010000199">
    <property type="protein sequence ID" value="KAK1847554.1"/>
    <property type="molecule type" value="Genomic_DNA"/>
</dbReference>
<evidence type="ECO:0000313" key="1">
    <source>
        <dbReference type="EMBL" id="KAK1847554.1"/>
    </source>
</evidence>
<comment type="caution">
    <text evidence="1">The sequence shown here is derived from an EMBL/GenBank/DDBJ whole genome shotgun (WGS) entry which is preliminary data.</text>
</comment>
<gene>
    <name evidence="1" type="ORF">CCHR01_09833</name>
</gene>
<reference evidence="1" key="1">
    <citation type="submission" date="2023-01" db="EMBL/GenBank/DDBJ databases">
        <title>Colletotrichum chrysophilum M932 genome sequence.</title>
        <authorList>
            <person name="Baroncelli R."/>
        </authorList>
    </citation>
    <scope>NUCLEOTIDE SEQUENCE</scope>
    <source>
        <strain evidence="1">M932</strain>
    </source>
</reference>
<dbReference type="Proteomes" id="UP001243330">
    <property type="component" value="Unassembled WGS sequence"/>
</dbReference>
<protein>
    <submittedName>
        <fullName evidence="1">Uncharacterized protein</fullName>
    </submittedName>
</protein>
<accession>A0AAD9AH24</accession>
<keyword evidence="2" id="KW-1185">Reference proteome</keyword>
<organism evidence="1 2">
    <name type="scientific">Colletotrichum chrysophilum</name>
    <dbReference type="NCBI Taxonomy" id="1836956"/>
    <lineage>
        <taxon>Eukaryota</taxon>
        <taxon>Fungi</taxon>
        <taxon>Dikarya</taxon>
        <taxon>Ascomycota</taxon>
        <taxon>Pezizomycotina</taxon>
        <taxon>Sordariomycetes</taxon>
        <taxon>Hypocreomycetidae</taxon>
        <taxon>Glomerellales</taxon>
        <taxon>Glomerellaceae</taxon>
        <taxon>Colletotrichum</taxon>
        <taxon>Colletotrichum gloeosporioides species complex</taxon>
    </lineage>
</organism>